<dbReference type="InterPro" id="IPR012337">
    <property type="entry name" value="RNaseH-like_sf"/>
</dbReference>
<dbReference type="EMBL" id="LSMT01000057">
    <property type="protein sequence ID" value="PFX30000.1"/>
    <property type="molecule type" value="Genomic_DNA"/>
</dbReference>
<feature type="region of interest" description="Disordered" evidence="1">
    <location>
        <begin position="1"/>
        <end position="101"/>
    </location>
</feature>
<organism evidence="2 3">
    <name type="scientific">Stylophora pistillata</name>
    <name type="common">Smooth cauliflower coral</name>
    <dbReference type="NCBI Taxonomy" id="50429"/>
    <lineage>
        <taxon>Eukaryota</taxon>
        <taxon>Metazoa</taxon>
        <taxon>Cnidaria</taxon>
        <taxon>Anthozoa</taxon>
        <taxon>Hexacorallia</taxon>
        <taxon>Scleractinia</taxon>
        <taxon>Astrocoeniina</taxon>
        <taxon>Pocilloporidae</taxon>
        <taxon>Stylophora</taxon>
    </lineage>
</organism>
<dbReference type="AlphaFoldDB" id="A0A2B4SM98"/>
<comment type="caution">
    <text evidence="2">The sequence shown here is derived from an EMBL/GenBank/DDBJ whole genome shotgun (WGS) entry which is preliminary data.</text>
</comment>
<feature type="compositionally biased region" description="Basic and acidic residues" evidence="1">
    <location>
        <begin position="1"/>
        <end position="18"/>
    </location>
</feature>
<keyword evidence="3" id="KW-1185">Reference proteome</keyword>
<dbReference type="CDD" id="cd09275">
    <property type="entry name" value="RNase_HI_RT_DIRS1"/>
    <property type="match status" value="1"/>
</dbReference>
<dbReference type="PANTHER" id="PTHR46601:SF1">
    <property type="entry name" value="ADF-H DOMAIN-CONTAINING PROTEIN"/>
    <property type="match status" value="1"/>
</dbReference>
<dbReference type="Gene3D" id="3.30.420.10">
    <property type="entry name" value="Ribonuclease H-like superfamily/Ribonuclease H"/>
    <property type="match status" value="1"/>
</dbReference>
<dbReference type="GO" id="GO:0003676">
    <property type="term" value="F:nucleic acid binding"/>
    <property type="evidence" value="ECO:0007669"/>
    <property type="project" value="InterPro"/>
</dbReference>
<reference evidence="3" key="1">
    <citation type="journal article" date="2017" name="bioRxiv">
        <title>Comparative analysis of the genomes of Stylophora pistillata and Acropora digitifera provides evidence for extensive differences between species of corals.</title>
        <authorList>
            <person name="Voolstra C.R."/>
            <person name="Li Y."/>
            <person name="Liew Y.J."/>
            <person name="Baumgarten S."/>
            <person name="Zoccola D."/>
            <person name="Flot J.-F."/>
            <person name="Tambutte S."/>
            <person name="Allemand D."/>
            <person name="Aranda M."/>
        </authorList>
    </citation>
    <scope>NUCLEOTIDE SEQUENCE [LARGE SCALE GENOMIC DNA]</scope>
</reference>
<dbReference type="SUPFAM" id="SSF53098">
    <property type="entry name" value="Ribonuclease H-like"/>
    <property type="match status" value="1"/>
</dbReference>
<protein>
    <recommendedName>
        <fullName evidence="4">RNase H type-1 domain-containing protein</fullName>
    </recommendedName>
</protein>
<dbReference type="PANTHER" id="PTHR46601">
    <property type="entry name" value="ULP_PROTEASE DOMAIN-CONTAINING PROTEIN"/>
    <property type="match status" value="1"/>
</dbReference>
<feature type="compositionally biased region" description="Basic and acidic residues" evidence="1">
    <location>
        <begin position="27"/>
        <end position="37"/>
    </location>
</feature>
<name>A0A2B4SM98_STYPI</name>
<evidence type="ECO:0000313" key="3">
    <source>
        <dbReference type="Proteomes" id="UP000225706"/>
    </source>
</evidence>
<dbReference type="Proteomes" id="UP000225706">
    <property type="component" value="Unassembled WGS sequence"/>
</dbReference>
<accession>A0A2B4SM98</accession>
<evidence type="ECO:0000256" key="1">
    <source>
        <dbReference type="SAM" id="MobiDB-lite"/>
    </source>
</evidence>
<dbReference type="InterPro" id="IPR036397">
    <property type="entry name" value="RNaseH_sf"/>
</dbReference>
<gene>
    <name evidence="2" type="ORF">AWC38_SpisGene5216</name>
</gene>
<evidence type="ECO:0000313" key="2">
    <source>
        <dbReference type="EMBL" id="PFX30000.1"/>
    </source>
</evidence>
<dbReference type="OrthoDB" id="5983328at2759"/>
<evidence type="ECO:0008006" key="4">
    <source>
        <dbReference type="Google" id="ProtNLM"/>
    </source>
</evidence>
<proteinExistence type="predicted"/>
<sequence length="1180" mass="134653">MERENKAELMRRWREEKKEKKKAIKKAHYEKNRKELIQKAVGRKQQKATASKTRAQSRKITKDGNGKSTARVRKFRQNKAEEVEKKRAQSRERSKKYRDKKKAAEMVVETDETYPVETPDMAVFKSRMAKKRAVDKTRKVLPATPNKKLEVVEKLVRSPQTRKALEKKGLIKSPEEEKEMEALRAITTDLTSGIKHLKRNNKNESRSAFGAIKSLAFGETVKEKRLTSTVSKLVSLDRRSVSRGIKRRCEVLKGDEPSWLLTKRKPRVDALSEEVKNSVCLYWTFEASRPTGDKKDIIRKRIGPKLYIEHPKHVLEQTQSEVYFNFRAANPDVKISQRKFEGLKPYFVKGAKERDRRSCLCRKHEEARIVFNECLKFRKSALNENPTLDIPLVSLNEAVEMSLCPKPEGSDFHRLCCINRSCEECGTHLFKLLPEEQSEEGTTKWKRFDYVLTGKVTASGEPQKKIALVQKETCPKELFQYFIKLLEDYPYHQFMAIWQRKQLDELLETLPLGHVVCIHDYSESYSCRGQNEIQSQYFDVNKASLHITVLFRHAPACDEKESTAEEPIIIKEHIFVISDDPGQDFDSVHHAQLLVAKYLTDDLQLNITKLHEFTDGCAAQYKSRHCIGDLSCSLADFGFTIQRNFFETSHAKGEQDAAGSHVKQQASLAVVRGTASITNAKDLCDHLTSHFSKPAQSSFPSRSKSVSLNRRIFFYVPSQGPDAILRNREGRKFETVKGIRKLHSIVTTPEQCKVLVRKRSCYCGECLFDNFDDCQNKELVDDLQEIILQREASAATTRAQSETPVAEPVHLHVADLVGKDSIITIAADEDDSYDYYLLKVTSEGPVILREDVTDDYGCAFPAGSSVLKGHFFIRDNLIDMTYKLDQKKVAVVFPGTVRYVCSELIERGRDIRTSALQDTLVKIKTNSGLDPLQEKVHKDLEDLTTQARNFPSLTRDKITKIKTHLVCLLNNPFSVNIWGVAKVIRHLISRLPGIKYGALYYRNLEMDNVAALKLAKGSFEEKMCISHKGISELHWWLCNLESSFNTICCPPVEVTLYSDVSLQGWGAVMNDTSTGGMWLPTESRHHINYLELLAAFFALQCFHSSFSGKHVKIMVDNTSAVSQINNMGTYHSEEYNSLVVQIWEFCISHNICWLIAAHIPGSSNEIADGESRHFHSQDTE</sequence>
<feature type="compositionally biased region" description="Basic and acidic residues" evidence="1">
    <location>
        <begin position="78"/>
        <end position="92"/>
    </location>
</feature>